<dbReference type="SUPFAM" id="SSF81606">
    <property type="entry name" value="PP2C-like"/>
    <property type="match status" value="1"/>
</dbReference>
<proteinExistence type="predicted"/>
<comment type="caution">
    <text evidence="3">The sequence shown here is derived from an EMBL/GenBank/DDBJ whole genome shotgun (WGS) entry which is preliminary data.</text>
</comment>
<dbReference type="PROSITE" id="PS51746">
    <property type="entry name" value="PPM_2"/>
    <property type="match status" value="1"/>
</dbReference>
<dbReference type="PANTHER" id="PTHR47992">
    <property type="entry name" value="PROTEIN PHOSPHATASE"/>
    <property type="match status" value="1"/>
</dbReference>
<dbReference type="Pfam" id="PF00481">
    <property type="entry name" value="PP2C"/>
    <property type="match status" value="1"/>
</dbReference>
<feature type="region of interest" description="Disordered" evidence="1">
    <location>
        <begin position="363"/>
        <end position="398"/>
    </location>
</feature>
<dbReference type="InterPro" id="IPR015655">
    <property type="entry name" value="PP2C"/>
</dbReference>
<dbReference type="InterPro" id="IPR001932">
    <property type="entry name" value="PPM-type_phosphatase-like_dom"/>
</dbReference>
<accession>A0A2K3N7B1</accession>
<evidence type="ECO:0000313" key="3">
    <source>
        <dbReference type="EMBL" id="PNX98906.1"/>
    </source>
</evidence>
<reference evidence="3 4" key="2">
    <citation type="journal article" date="2017" name="Front. Plant Sci.">
        <title>Gene Classification and Mining of Molecular Markers Useful in Red Clover (Trifolium pratense) Breeding.</title>
        <authorList>
            <person name="Istvanek J."/>
            <person name="Dluhosova J."/>
            <person name="Dluhos P."/>
            <person name="Patkova L."/>
            <person name="Nedelnik J."/>
            <person name="Repkova J."/>
        </authorList>
    </citation>
    <scope>NUCLEOTIDE SEQUENCE [LARGE SCALE GENOMIC DNA]</scope>
    <source>
        <strain evidence="4">cv. Tatra</strain>
        <tissue evidence="3">Young leaves</tissue>
    </source>
</reference>
<dbReference type="Proteomes" id="UP000236291">
    <property type="component" value="Unassembled WGS sequence"/>
</dbReference>
<dbReference type="CDD" id="cd00143">
    <property type="entry name" value="PP2Cc"/>
    <property type="match status" value="1"/>
</dbReference>
<dbReference type="GO" id="GO:0004722">
    <property type="term" value="F:protein serine/threonine phosphatase activity"/>
    <property type="evidence" value="ECO:0007669"/>
    <property type="project" value="InterPro"/>
</dbReference>
<protein>
    <recommendedName>
        <fullName evidence="2">PPM-type phosphatase domain-containing protein</fullName>
    </recommendedName>
</protein>
<feature type="domain" description="PPM-type phosphatase" evidence="2">
    <location>
        <begin position="50"/>
        <end position="354"/>
    </location>
</feature>
<evidence type="ECO:0000256" key="1">
    <source>
        <dbReference type="SAM" id="MobiDB-lite"/>
    </source>
</evidence>
<dbReference type="OrthoDB" id="10264738at2759"/>
<evidence type="ECO:0000313" key="4">
    <source>
        <dbReference type="Proteomes" id="UP000236291"/>
    </source>
</evidence>
<dbReference type="Gene3D" id="3.60.40.10">
    <property type="entry name" value="PPM-type phosphatase domain"/>
    <property type="match status" value="1"/>
</dbReference>
<feature type="compositionally biased region" description="Basic residues" evidence="1">
    <location>
        <begin position="369"/>
        <end position="388"/>
    </location>
</feature>
<dbReference type="Gramene" id="Tp57577_TGAC_v2_mRNA37043">
    <property type="protein sequence ID" value="Tp57577_TGAC_v2_mRNA37043"/>
    <property type="gene ID" value="Tp57577_TGAC_v2_gene35828"/>
</dbReference>
<feature type="region of interest" description="Disordered" evidence="1">
    <location>
        <begin position="422"/>
        <end position="442"/>
    </location>
</feature>
<sequence length="442" mass="49403">MGGCCSHDVSVRGRVESEVDSGDYEDYEDINDVMYENDGAIVRLRGFSKSVSMYTQQGKKGVNQDSMTVWEDYTGEQGVIFCGVFDGHGPLGHKVSQFIRDNLPSKLSEAIKMAQQKSSMKYYDANDADTETFHDAYNDSNRHNNISLASWEGCFLKSFDEMDDHLAQEVNTDSYCSGCTAVTLIKQGDQLIVGNLGDSRAVLCMKDRDHLISVQLTVDLKPDIPSEASRIFNCEGRVFAAEEEPDVYRIWMPDDDCPGLAMSRAFGDFCLKDYGLIASPDVFYRKITEQDEFVVLATDGIWDVLTNDEVVNIVASAPKKSTAAKLLVKRAVRAWRYKYPGSKIDDCAAICLFLDDQPVLSHSQSMNMRRSRNHRSKHSGSKHSRSRRKSEDNETVAGKVGVQLDEEWKALGGLARANSISKLPRLARNMSKRQSSKRLNGS</sequence>
<dbReference type="AlphaFoldDB" id="A0A2K3N7B1"/>
<dbReference type="STRING" id="57577.A0A2K3N7B1"/>
<dbReference type="EMBL" id="ASHM01017175">
    <property type="protein sequence ID" value="PNX98906.1"/>
    <property type="molecule type" value="Genomic_DNA"/>
</dbReference>
<evidence type="ECO:0000259" key="2">
    <source>
        <dbReference type="PROSITE" id="PS51746"/>
    </source>
</evidence>
<organism evidence="3 4">
    <name type="scientific">Trifolium pratense</name>
    <name type="common">Red clover</name>
    <dbReference type="NCBI Taxonomy" id="57577"/>
    <lineage>
        <taxon>Eukaryota</taxon>
        <taxon>Viridiplantae</taxon>
        <taxon>Streptophyta</taxon>
        <taxon>Embryophyta</taxon>
        <taxon>Tracheophyta</taxon>
        <taxon>Spermatophyta</taxon>
        <taxon>Magnoliopsida</taxon>
        <taxon>eudicotyledons</taxon>
        <taxon>Gunneridae</taxon>
        <taxon>Pentapetalae</taxon>
        <taxon>rosids</taxon>
        <taxon>fabids</taxon>
        <taxon>Fabales</taxon>
        <taxon>Fabaceae</taxon>
        <taxon>Papilionoideae</taxon>
        <taxon>50 kb inversion clade</taxon>
        <taxon>NPAAA clade</taxon>
        <taxon>Hologalegina</taxon>
        <taxon>IRL clade</taxon>
        <taxon>Trifolieae</taxon>
        <taxon>Trifolium</taxon>
    </lineage>
</organism>
<reference evidence="3 4" key="1">
    <citation type="journal article" date="2014" name="Am. J. Bot.">
        <title>Genome assembly and annotation for red clover (Trifolium pratense; Fabaceae).</title>
        <authorList>
            <person name="Istvanek J."/>
            <person name="Jaros M."/>
            <person name="Krenek A."/>
            <person name="Repkova J."/>
        </authorList>
    </citation>
    <scope>NUCLEOTIDE SEQUENCE [LARGE SCALE GENOMIC DNA]</scope>
    <source>
        <strain evidence="4">cv. Tatra</strain>
        <tissue evidence="3">Young leaves</tissue>
    </source>
</reference>
<gene>
    <name evidence="3" type="ORF">L195_g022164</name>
</gene>
<dbReference type="InterPro" id="IPR036457">
    <property type="entry name" value="PPM-type-like_dom_sf"/>
</dbReference>
<dbReference type="SMART" id="SM00332">
    <property type="entry name" value="PP2Cc"/>
    <property type="match status" value="1"/>
</dbReference>
<name>A0A2K3N7B1_TRIPR</name>